<keyword evidence="5" id="KW-0998">Cell outer membrane</keyword>
<keyword evidence="4" id="KW-0472">Membrane</keyword>
<feature type="signal peptide" evidence="6">
    <location>
        <begin position="1"/>
        <end position="23"/>
    </location>
</feature>
<comment type="subcellular location">
    <subcellularLocation>
        <location evidence="1">Cell outer membrane</location>
    </subcellularLocation>
</comment>
<dbReference type="Pfam" id="PF07980">
    <property type="entry name" value="SusD_RagB"/>
    <property type="match status" value="1"/>
</dbReference>
<dbReference type="Pfam" id="PF14322">
    <property type="entry name" value="SusD-like_3"/>
    <property type="match status" value="1"/>
</dbReference>
<name>A0A327SHY5_9FLAO</name>
<keyword evidence="3 6" id="KW-0732">Signal</keyword>
<feature type="domain" description="RagB/SusD" evidence="7">
    <location>
        <begin position="455"/>
        <end position="577"/>
    </location>
</feature>
<organism evidence="9 10">
    <name type="scientific">Gelidibacter algens</name>
    <dbReference type="NCBI Taxonomy" id="49280"/>
    <lineage>
        <taxon>Bacteria</taxon>
        <taxon>Pseudomonadati</taxon>
        <taxon>Bacteroidota</taxon>
        <taxon>Flavobacteriia</taxon>
        <taxon>Flavobacteriales</taxon>
        <taxon>Flavobacteriaceae</taxon>
        <taxon>Gelidibacter</taxon>
    </lineage>
</organism>
<dbReference type="Proteomes" id="UP000248987">
    <property type="component" value="Unassembled WGS sequence"/>
</dbReference>
<proteinExistence type="inferred from homology"/>
<dbReference type="SUPFAM" id="SSF48452">
    <property type="entry name" value="TPR-like"/>
    <property type="match status" value="1"/>
</dbReference>
<dbReference type="InterPro" id="IPR011990">
    <property type="entry name" value="TPR-like_helical_dom_sf"/>
</dbReference>
<evidence type="ECO:0000313" key="10">
    <source>
        <dbReference type="Proteomes" id="UP000248987"/>
    </source>
</evidence>
<dbReference type="Gene3D" id="1.25.40.390">
    <property type="match status" value="1"/>
</dbReference>
<dbReference type="EMBL" id="QLLQ01000001">
    <property type="protein sequence ID" value="RAJ28062.1"/>
    <property type="molecule type" value="Genomic_DNA"/>
</dbReference>
<evidence type="ECO:0000313" key="9">
    <source>
        <dbReference type="EMBL" id="RAJ28062.1"/>
    </source>
</evidence>
<evidence type="ECO:0000256" key="3">
    <source>
        <dbReference type="ARBA" id="ARBA00022729"/>
    </source>
</evidence>
<evidence type="ECO:0000259" key="8">
    <source>
        <dbReference type="Pfam" id="PF14322"/>
    </source>
</evidence>
<reference evidence="9 10" key="1">
    <citation type="submission" date="2018-06" db="EMBL/GenBank/DDBJ databases">
        <title>Genomic Encyclopedia of Archaeal and Bacterial Type Strains, Phase II (KMG-II): from individual species to whole genera.</title>
        <authorList>
            <person name="Goeker M."/>
        </authorList>
    </citation>
    <scope>NUCLEOTIDE SEQUENCE [LARGE SCALE GENOMIC DNA]</scope>
    <source>
        <strain evidence="9 10">DSM 12408</strain>
    </source>
</reference>
<comment type="similarity">
    <text evidence="2">Belongs to the SusD family.</text>
</comment>
<evidence type="ECO:0000256" key="2">
    <source>
        <dbReference type="ARBA" id="ARBA00006275"/>
    </source>
</evidence>
<comment type="caution">
    <text evidence="9">The sequence shown here is derived from an EMBL/GenBank/DDBJ whole genome shotgun (WGS) entry which is preliminary data.</text>
</comment>
<dbReference type="AlphaFoldDB" id="A0A327SHY5"/>
<keyword evidence="10" id="KW-1185">Reference proteome</keyword>
<dbReference type="PROSITE" id="PS51257">
    <property type="entry name" value="PROKAR_LIPOPROTEIN"/>
    <property type="match status" value="1"/>
</dbReference>
<dbReference type="InterPro" id="IPR012944">
    <property type="entry name" value="SusD_RagB_dom"/>
</dbReference>
<evidence type="ECO:0000256" key="4">
    <source>
        <dbReference type="ARBA" id="ARBA00023136"/>
    </source>
</evidence>
<dbReference type="RefSeq" id="WP_111625733.1">
    <property type="nucleotide sequence ID" value="NZ_QLLQ01000001.1"/>
</dbReference>
<feature type="domain" description="SusD-like N-terminal" evidence="8">
    <location>
        <begin position="105"/>
        <end position="202"/>
    </location>
</feature>
<feature type="chain" id="PRO_5016433617" evidence="6">
    <location>
        <begin position="24"/>
        <end position="578"/>
    </location>
</feature>
<evidence type="ECO:0000256" key="6">
    <source>
        <dbReference type="SAM" id="SignalP"/>
    </source>
</evidence>
<evidence type="ECO:0000259" key="7">
    <source>
        <dbReference type="Pfam" id="PF07980"/>
    </source>
</evidence>
<sequence>MKKSNYNKFFVALLSLVALVSCSEEEFLNEVPVDLYTAENVYSNPSGIESVLTNFYVRERFIYYQGFGDISFTLLYGTDAFFSSRGTGTTEKIGALQTSLSPSTYPSEFFYQENFKIVAAANLLIDNVNKSALSPEQKTAVIAESKFFRAKAYRDMVYLYGGVPLVIEFSAEPVYDRVRATRTEILNQMEIDFRDAADGMPSIDKVKDGRVSNIVASFYLGETLMSLGRPADAVTEISKVINDPNVGLMKGRFGARATASGKDVFWDLWQRGNQNRASGNREALWVCQFETDVPGGAIVSTNKIANLLERHHVPAVWTLQDPDGKPGFLGKRSNDNVGGNGVSFLQPTAYTSNSSDMPGGGIWPANYLGDMRCNDNNFIKDYVYDNPASAFFGKKGSQFRAKNTGTGIGTPLEVANAGGWRFYPWFVKATTPGDHPVGLIDPANPLLLSNAAGSTYHDMYYLRLPEAYLLRAEAYLAAGNTALAAADINEVRSRAGATDVAPGDVNIDYILDERTREINLEEQRHITLRRVGKYGERVVKYNWLTGPTYEPKYDLFPIPQREIEANNGAVLEQNPGYN</sequence>
<dbReference type="GO" id="GO:0009279">
    <property type="term" value="C:cell outer membrane"/>
    <property type="evidence" value="ECO:0007669"/>
    <property type="project" value="UniProtKB-SubCell"/>
</dbReference>
<evidence type="ECO:0000256" key="5">
    <source>
        <dbReference type="ARBA" id="ARBA00023237"/>
    </source>
</evidence>
<protein>
    <submittedName>
        <fullName evidence="9">Putative outer membrane starch-binding protein</fullName>
    </submittedName>
</protein>
<accession>A0A327SHY5</accession>
<dbReference type="InterPro" id="IPR033985">
    <property type="entry name" value="SusD-like_N"/>
</dbReference>
<gene>
    <name evidence="9" type="ORF">LX77_00638</name>
</gene>
<evidence type="ECO:0000256" key="1">
    <source>
        <dbReference type="ARBA" id="ARBA00004442"/>
    </source>
</evidence>